<protein>
    <recommendedName>
        <fullName evidence="6">GTP cyclohydrolase 1</fullName>
        <ecNumber evidence="6">3.5.4.16</ecNumber>
    </recommendedName>
    <alternativeName>
        <fullName evidence="6">GTP cyclohydrolase I</fullName>
        <shortName evidence="6">GTP-CH-I</shortName>
    </alternativeName>
</protein>
<dbReference type="InterPro" id="IPR020602">
    <property type="entry name" value="GTP_CycHdrlase_I_dom"/>
</dbReference>
<dbReference type="Gene3D" id="3.30.1130.10">
    <property type="match status" value="1"/>
</dbReference>
<dbReference type="NCBIfam" id="TIGR00063">
    <property type="entry name" value="folE"/>
    <property type="match status" value="1"/>
</dbReference>
<dbReference type="GO" id="GO:0008270">
    <property type="term" value="F:zinc ion binding"/>
    <property type="evidence" value="ECO:0007669"/>
    <property type="project" value="UniProtKB-UniRule"/>
</dbReference>
<dbReference type="PANTHER" id="PTHR11109">
    <property type="entry name" value="GTP CYCLOHYDROLASE I"/>
    <property type="match status" value="1"/>
</dbReference>
<dbReference type="NCBIfam" id="NF006824">
    <property type="entry name" value="PRK09347.1-1"/>
    <property type="match status" value="1"/>
</dbReference>
<dbReference type="InterPro" id="IPR043134">
    <property type="entry name" value="GTP-CH-I_N"/>
</dbReference>
<feature type="binding site" evidence="6">
    <location>
        <position position="123"/>
    </location>
    <ligand>
        <name>Zn(2+)</name>
        <dbReference type="ChEBI" id="CHEBI:29105"/>
    </ligand>
</feature>
<reference evidence="8 9" key="1">
    <citation type="submission" date="2020-02" db="EMBL/GenBank/DDBJ databases">
        <title>Out from the shadows clarifying the taxonomy of the family Cryomorphaceae and related taxa by utilizing the GTDB taxonomic framework.</title>
        <authorList>
            <person name="Bowman J.P."/>
        </authorList>
    </citation>
    <scope>NUCLEOTIDE SEQUENCE [LARGE SCALE GENOMIC DNA]</scope>
    <source>
        <strain evidence="8 9">QSSC 1-22</strain>
    </source>
</reference>
<dbReference type="InterPro" id="IPR018234">
    <property type="entry name" value="GTP_CycHdrlase_I_CS"/>
</dbReference>
<dbReference type="InterPro" id="IPR001474">
    <property type="entry name" value="GTP_CycHdrlase_I"/>
</dbReference>
<dbReference type="SUPFAM" id="SSF55620">
    <property type="entry name" value="Tetrahydrobiopterin biosynthesis enzymes-like"/>
    <property type="match status" value="1"/>
</dbReference>
<gene>
    <name evidence="6 8" type="primary">folE</name>
    <name evidence="8" type="ORF">G3O08_01005</name>
</gene>
<evidence type="ECO:0000256" key="6">
    <source>
        <dbReference type="HAMAP-Rule" id="MF_00223"/>
    </source>
</evidence>
<dbReference type="Proteomes" id="UP000486602">
    <property type="component" value="Unassembled WGS sequence"/>
</dbReference>
<dbReference type="GO" id="GO:0006730">
    <property type="term" value="P:one-carbon metabolic process"/>
    <property type="evidence" value="ECO:0007669"/>
    <property type="project" value="UniProtKB-UniRule"/>
</dbReference>
<feature type="domain" description="GTP cyclohydrolase I" evidence="7">
    <location>
        <begin position="49"/>
        <end position="225"/>
    </location>
</feature>
<evidence type="ECO:0000313" key="9">
    <source>
        <dbReference type="Proteomes" id="UP000486602"/>
    </source>
</evidence>
<dbReference type="GO" id="GO:0046654">
    <property type="term" value="P:tetrahydrofolate biosynthetic process"/>
    <property type="evidence" value="ECO:0007669"/>
    <property type="project" value="UniProtKB-UniRule"/>
</dbReference>
<sequence>MKLNGTLSNMKDELKVVNSDTDEHIFTNAETPMRADAFALSDEDKMERISHHFREIMDTLGLDLTDDSLKGTPARVAKMYVKEIFSGLNPENKPAATLFENKFGYNQMLVQKNITLKSMCEHHFVPIEGVVHIGYISNGYVIGLSKMNRIVQYFGKRPQVQERLSIQIAEELKRVLRTDDVAVVIDASHKCVSLRGVEDEASSTVTSSYHGRFRNQNDRNEFLKHL</sequence>
<dbReference type="PROSITE" id="PS00859">
    <property type="entry name" value="GTP_CYCLOHYDROL_1_1"/>
    <property type="match status" value="1"/>
</dbReference>
<dbReference type="Pfam" id="PF01227">
    <property type="entry name" value="GTP_cyclohydroI"/>
    <property type="match status" value="1"/>
</dbReference>
<comment type="pathway">
    <text evidence="2 6">Cofactor biosynthesis; 7,8-dihydroneopterin triphosphate biosynthesis; 7,8-dihydroneopterin triphosphate from GTP: step 1/1.</text>
</comment>
<evidence type="ECO:0000256" key="1">
    <source>
        <dbReference type="ARBA" id="ARBA00001052"/>
    </source>
</evidence>
<evidence type="ECO:0000256" key="3">
    <source>
        <dbReference type="ARBA" id="ARBA00008085"/>
    </source>
</evidence>
<dbReference type="Gene3D" id="1.10.286.10">
    <property type="match status" value="1"/>
</dbReference>
<comment type="subunit">
    <text evidence="6">Homopolymer.</text>
</comment>
<dbReference type="FunFam" id="3.30.1130.10:FF:000001">
    <property type="entry name" value="GTP cyclohydrolase 1"/>
    <property type="match status" value="1"/>
</dbReference>
<dbReference type="HAMAP" id="MF_00223">
    <property type="entry name" value="FolE"/>
    <property type="match status" value="1"/>
</dbReference>
<feature type="binding site" evidence="6">
    <location>
        <position position="120"/>
    </location>
    <ligand>
        <name>Zn(2+)</name>
        <dbReference type="ChEBI" id="CHEBI:29105"/>
    </ligand>
</feature>
<keyword evidence="4 6" id="KW-0554">One-carbon metabolism</keyword>
<keyword evidence="6" id="KW-0862">Zinc</keyword>
<comment type="caution">
    <text evidence="8">The sequence shown here is derived from an EMBL/GenBank/DDBJ whole genome shotgun (WGS) entry which is preliminary data.</text>
</comment>
<dbReference type="InterPro" id="IPR043133">
    <property type="entry name" value="GTP-CH-I_C/QueF"/>
</dbReference>
<dbReference type="GO" id="GO:0005737">
    <property type="term" value="C:cytoplasm"/>
    <property type="evidence" value="ECO:0007669"/>
    <property type="project" value="TreeGrafter"/>
</dbReference>
<dbReference type="AlphaFoldDB" id="A0A7K3WM33"/>
<dbReference type="GO" id="GO:0006729">
    <property type="term" value="P:tetrahydrobiopterin biosynthetic process"/>
    <property type="evidence" value="ECO:0007669"/>
    <property type="project" value="TreeGrafter"/>
</dbReference>
<dbReference type="UniPathway" id="UPA00848">
    <property type="reaction ID" value="UER00151"/>
</dbReference>
<comment type="similarity">
    <text evidence="3 6">Belongs to the GTP cyclohydrolase I family.</text>
</comment>
<feature type="binding site" evidence="6">
    <location>
        <position position="191"/>
    </location>
    <ligand>
        <name>Zn(2+)</name>
        <dbReference type="ChEBI" id="CHEBI:29105"/>
    </ligand>
</feature>
<proteinExistence type="inferred from homology"/>
<evidence type="ECO:0000259" key="7">
    <source>
        <dbReference type="Pfam" id="PF01227"/>
    </source>
</evidence>
<dbReference type="EMBL" id="JAAGVY010000001">
    <property type="protein sequence ID" value="NEN22081.1"/>
    <property type="molecule type" value="Genomic_DNA"/>
</dbReference>
<dbReference type="RefSeq" id="WP_163282796.1">
    <property type="nucleotide sequence ID" value="NZ_JAAGVY010000001.1"/>
</dbReference>
<keyword evidence="9" id="KW-1185">Reference proteome</keyword>
<evidence type="ECO:0000313" key="8">
    <source>
        <dbReference type="EMBL" id="NEN22081.1"/>
    </source>
</evidence>
<evidence type="ECO:0000256" key="4">
    <source>
        <dbReference type="ARBA" id="ARBA00022563"/>
    </source>
</evidence>
<comment type="catalytic activity">
    <reaction evidence="1 6">
        <text>GTP + H2O = 7,8-dihydroneopterin 3'-triphosphate + formate + H(+)</text>
        <dbReference type="Rhea" id="RHEA:17473"/>
        <dbReference type="ChEBI" id="CHEBI:15377"/>
        <dbReference type="ChEBI" id="CHEBI:15378"/>
        <dbReference type="ChEBI" id="CHEBI:15740"/>
        <dbReference type="ChEBI" id="CHEBI:37565"/>
        <dbReference type="ChEBI" id="CHEBI:58462"/>
        <dbReference type="EC" id="3.5.4.16"/>
    </reaction>
</comment>
<keyword evidence="6" id="KW-0479">Metal-binding</keyword>
<accession>A0A7K3WM33</accession>
<keyword evidence="6" id="KW-0342">GTP-binding</keyword>
<dbReference type="PANTHER" id="PTHR11109:SF7">
    <property type="entry name" value="GTP CYCLOHYDROLASE 1"/>
    <property type="match status" value="1"/>
</dbReference>
<dbReference type="EC" id="3.5.4.16" evidence="6"/>
<organism evidence="8 9">
    <name type="scientific">Cryomorpha ignava</name>
    <dbReference type="NCBI Taxonomy" id="101383"/>
    <lineage>
        <taxon>Bacteria</taxon>
        <taxon>Pseudomonadati</taxon>
        <taxon>Bacteroidota</taxon>
        <taxon>Flavobacteriia</taxon>
        <taxon>Flavobacteriales</taxon>
        <taxon>Cryomorphaceae</taxon>
        <taxon>Cryomorpha</taxon>
    </lineage>
</organism>
<dbReference type="GO" id="GO:0005525">
    <property type="term" value="F:GTP binding"/>
    <property type="evidence" value="ECO:0007669"/>
    <property type="project" value="UniProtKB-KW"/>
</dbReference>
<name>A0A7K3WM33_9FLAO</name>
<keyword evidence="6" id="KW-0547">Nucleotide-binding</keyword>
<dbReference type="GO" id="GO:0003934">
    <property type="term" value="F:GTP cyclohydrolase I activity"/>
    <property type="evidence" value="ECO:0007669"/>
    <property type="project" value="UniProtKB-UniRule"/>
</dbReference>
<evidence type="ECO:0000256" key="2">
    <source>
        <dbReference type="ARBA" id="ARBA00005080"/>
    </source>
</evidence>
<dbReference type="NCBIfam" id="NF006826">
    <property type="entry name" value="PRK09347.1-3"/>
    <property type="match status" value="1"/>
</dbReference>
<evidence type="ECO:0000256" key="5">
    <source>
        <dbReference type="ARBA" id="ARBA00022801"/>
    </source>
</evidence>
<keyword evidence="5 6" id="KW-0378">Hydrolase</keyword>